<dbReference type="PANTHER" id="PTHR12137:SF54">
    <property type="entry name" value="CARBOHYDRATE SULFOTRANSFERASE"/>
    <property type="match status" value="1"/>
</dbReference>
<dbReference type="SUPFAM" id="SSF52540">
    <property type="entry name" value="P-loop containing nucleoside triphosphate hydrolases"/>
    <property type="match status" value="1"/>
</dbReference>
<keyword evidence="6" id="KW-0472">Membrane</keyword>
<evidence type="ECO:0000256" key="2">
    <source>
        <dbReference type="ARBA" id="ARBA00022679"/>
    </source>
</evidence>
<dbReference type="InterPro" id="IPR027417">
    <property type="entry name" value="P-loop_NTPase"/>
</dbReference>
<accession>A0ABT7HBJ9</accession>
<comment type="subcellular location">
    <subcellularLocation>
        <location evidence="1">Golgi apparatus membrane</location>
        <topology evidence="1">Single-pass type II membrane protein</topology>
    </subcellularLocation>
</comment>
<dbReference type="Gene3D" id="3.40.50.300">
    <property type="entry name" value="P-loop containing nucleotide triphosphate hydrolases"/>
    <property type="match status" value="1"/>
</dbReference>
<evidence type="ECO:0000313" key="8">
    <source>
        <dbReference type="EMBL" id="MDK9557287.1"/>
    </source>
</evidence>
<keyword evidence="9" id="KW-1185">Reference proteome</keyword>
<keyword evidence="3" id="KW-0812">Transmembrane</keyword>
<comment type="caution">
    <text evidence="8">The sequence shown here is derived from an EMBL/GenBank/DDBJ whole genome shotgun (WGS) entry which is preliminary data.</text>
</comment>
<keyword evidence="4" id="KW-1133">Transmembrane helix</keyword>
<evidence type="ECO:0000256" key="1">
    <source>
        <dbReference type="ARBA" id="ARBA00004323"/>
    </source>
</evidence>
<dbReference type="PANTHER" id="PTHR12137">
    <property type="entry name" value="CARBOHYDRATE SULFOTRANSFERASE"/>
    <property type="match status" value="1"/>
</dbReference>
<keyword evidence="5" id="KW-0333">Golgi apparatus</keyword>
<sequence length="223" mass="26206">MISHDYKMIFIHVPKSAGTSIENAFGHDLGAQGRGSQDHRAIREIEPVQISNYLRINSDNANFFYRRIKKLKTNNPNNKIGITRKQYQEYFKFTIVRNPFSRTHSWYRGIMRDPINLRAYGLPSPIPFEEFLDRFLHKRRLMKPAVWFLKSFNGGIELDFVGKFENLTHDFGLVCDQLGVQVSLPHKLDGGGTDWRSEYNDRTRSMVEKFYHEDISTFGYKFE</sequence>
<dbReference type="Proteomes" id="UP001223547">
    <property type="component" value="Unassembled WGS sequence"/>
</dbReference>
<gene>
    <name evidence="8" type="ORF">QQF73_06570</name>
</gene>
<evidence type="ECO:0000256" key="6">
    <source>
        <dbReference type="ARBA" id="ARBA00023136"/>
    </source>
</evidence>
<evidence type="ECO:0000256" key="4">
    <source>
        <dbReference type="ARBA" id="ARBA00022989"/>
    </source>
</evidence>
<proteinExistence type="predicted"/>
<protein>
    <submittedName>
        <fullName evidence="8">Sulfotransferase family protein</fullName>
    </submittedName>
</protein>
<dbReference type="InterPro" id="IPR005331">
    <property type="entry name" value="Sulfotransferase"/>
</dbReference>
<name>A0ABT7HBJ9_9GAMM</name>
<dbReference type="InterPro" id="IPR018011">
    <property type="entry name" value="Carb_sulfotrans_8-10"/>
</dbReference>
<reference evidence="8 9" key="1">
    <citation type="submission" date="2023-05" db="EMBL/GenBank/DDBJ databases">
        <title>Marinobacter albus sp. nov., a marine bacterium isolated from sand in a coastal intertidal zone of huludao.</title>
        <authorList>
            <person name="Deng T."/>
        </authorList>
    </citation>
    <scope>NUCLEOTIDE SEQUENCE [LARGE SCALE GENOMIC DNA]</scope>
    <source>
        <strain evidence="8 9">M216</strain>
    </source>
</reference>
<evidence type="ECO:0000256" key="7">
    <source>
        <dbReference type="ARBA" id="ARBA00023180"/>
    </source>
</evidence>
<evidence type="ECO:0000256" key="5">
    <source>
        <dbReference type="ARBA" id="ARBA00023034"/>
    </source>
</evidence>
<keyword evidence="2" id="KW-0808">Transferase</keyword>
<evidence type="ECO:0000256" key="3">
    <source>
        <dbReference type="ARBA" id="ARBA00022692"/>
    </source>
</evidence>
<organism evidence="8 9">
    <name type="scientific">Marinobacter albus</name>
    <dbReference type="NCBI Taxonomy" id="3030833"/>
    <lineage>
        <taxon>Bacteria</taxon>
        <taxon>Pseudomonadati</taxon>
        <taxon>Pseudomonadota</taxon>
        <taxon>Gammaproteobacteria</taxon>
        <taxon>Pseudomonadales</taxon>
        <taxon>Marinobacteraceae</taxon>
        <taxon>Marinobacter</taxon>
    </lineage>
</organism>
<keyword evidence="7" id="KW-0325">Glycoprotein</keyword>
<dbReference type="RefSeq" id="WP_285367677.1">
    <property type="nucleotide sequence ID" value="NZ_JASSQD010000001.1"/>
</dbReference>
<dbReference type="Pfam" id="PF03567">
    <property type="entry name" value="Sulfotransfer_2"/>
    <property type="match status" value="1"/>
</dbReference>
<dbReference type="EMBL" id="JASSQD010000001">
    <property type="protein sequence ID" value="MDK9557287.1"/>
    <property type="molecule type" value="Genomic_DNA"/>
</dbReference>
<evidence type="ECO:0000313" key="9">
    <source>
        <dbReference type="Proteomes" id="UP001223547"/>
    </source>
</evidence>